<protein>
    <submittedName>
        <fullName evidence="2">Tetrapyrrole biosynthesis, uroporphyrinogen III synthase</fullName>
    </submittedName>
</protein>
<evidence type="ECO:0000313" key="2">
    <source>
        <dbReference type="EMBL" id="KAF2152467.1"/>
    </source>
</evidence>
<dbReference type="OrthoDB" id="5595751at2759"/>
<organism evidence="2 3">
    <name type="scientific">Myriangium duriaei CBS 260.36</name>
    <dbReference type="NCBI Taxonomy" id="1168546"/>
    <lineage>
        <taxon>Eukaryota</taxon>
        <taxon>Fungi</taxon>
        <taxon>Dikarya</taxon>
        <taxon>Ascomycota</taxon>
        <taxon>Pezizomycotina</taxon>
        <taxon>Dothideomycetes</taxon>
        <taxon>Dothideomycetidae</taxon>
        <taxon>Myriangiales</taxon>
        <taxon>Myriangiaceae</taxon>
        <taxon>Myriangium</taxon>
    </lineage>
</organism>
<dbReference type="InterPro" id="IPR036108">
    <property type="entry name" value="4pyrrol_syn_uPrphyn_synt_sf"/>
</dbReference>
<accession>A0A9P4IYZ6</accession>
<evidence type="ECO:0000259" key="1">
    <source>
        <dbReference type="Pfam" id="PF02602"/>
    </source>
</evidence>
<feature type="domain" description="Tetrapyrrole biosynthesis uroporphyrinogen III synthase" evidence="1">
    <location>
        <begin position="73"/>
        <end position="292"/>
    </location>
</feature>
<dbReference type="GO" id="GO:0004852">
    <property type="term" value="F:uroporphyrinogen-III synthase activity"/>
    <property type="evidence" value="ECO:0007669"/>
    <property type="project" value="InterPro"/>
</dbReference>
<sequence>MDTAQVLLLKTKSTPSDAYEDFFSSKTTGNFTPKFVRVLQHQFLDNVLEWVRGAVIEGCFLADKDTMKSDKSPFGGIIFTSQRAVEAFSLAVSAIDRQLLETLLPKTLPLYVVGPATANAVRAIGLSCLVLGEHTGNGDVLADFILEDYSHFGKGGQRLPLLFLVGEQRRDIIPRKLQSEELSEKRRITVIEKTVYGTTEREDFAAEFAGILQDHLQKFDSTWIVVFSPTGCGAMLRVLGWLNEQHKYEATLQQSQGQRIYIATIGPTTRDFLARQFDYRPHVCAEKPSPEGVGQAIIDYKTVIRT</sequence>
<dbReference type="PANTHER" id="PTHR12390">
    <property type="entry name" value="UROPORPHYRINOGEN III SYNTHASE"/>
    <property type="match status" value="1"/>
</dbReference>
<dbReference type="PANTHER" id="PTHR12390:SF0">
    <property type="entry name" value="UROPORPHYRINOGEN-III SYNTHASE"/>
    <property type="match status" value="1"/>
</dbReference>
<dbReference type="SUPFAM" id="SSF69618">
    <property type="entry name" value="HemD-like"/>
    <property type="match status" value="1"/>
</dbReference>
<dbReference type="GO" id="GO:0005829">
    <property type="term" value="C:cytosol"/>
    <property type="evidence" value="ECO:0007669"/>
    <property type="project" value="TreeGrafter"/>
</dbReference>
<proteinExistence type="predicted"/>
<reference evidence="2" key="1">
    <citation type="journal article" date="2020" name="Stud. Mycol.">
        <title>101 Dothideomycetes genomes: a test case for predicting lifestyles and emergence of pathogens.</title>
        <authorList>
            <person name="Haridas S."/>
            <person name="Albert R."/>
            <person name="Binder M."/>
            <person name="Bloem J."/>
            <person name="Labutti K."/>
            <person name="Salamov A."/>
            <person name="Andreopoulos B."/>
            <person name="Baker S."/>
            <person name="Barry K."/>
            <person name="Bills G."/>
            <person name="Bluhm B."/>
            <person name="Cannon C."/>
            <person name="Castanera R."/>
            <person name="Culley D."/>
            <person name="Daum C."/>
            <person name="Ezra D."/>
            <person name="Gonzalez J."/>
            <person name="Henrissat B."/>
            <person name="Kuo A."/>
            <person name="Liang C."/>
            <person name="Lipzen A."/>
            <person name="Lutzoni F."/>
            <person name="Magnuson J."/>
            <person name="Mondo S."/>
            <person name="Nolan M."/>
            <person name="Ohm R."/>
            <person name="Pangilinan J."/>
            <person name="Park H.-J."/>
            <person name="Ramirez L."/>
            <person name="Alfaro M."/>
            <person name="Sun H."/>
            <person name="Tritt A."/>
            <person name="Yoshinaga Y."/>
            <person name="Zwiers L.-H."/>
            <person name="Turgeon B."/>
            <person name="Goodwin S."/>
            <person name="Spatafora J."/>
            <person name="Crous P."/>
            <person name="Grigoriev I."/>
        </authorList>
    </citation>
    <scope>NUCLEOTIDE SEQUENCE</scope>
    <source>
        <strain evidence="2">CBS 260.36</strain>
    </source>
</reference>
<dbReference type="AlphaFoldDB" id="A0A9P4IYZ6"/>
<dbReference type="InterPro" id="IPR039793">
    <property type="entry name" value="UROS/Hem4"/>
</dbReference>
<dbReference type="Proteomes" id="UP000799439">
    <property type="component" value="Unassembled WGS sequence"/>
</dbReference>
<dbReference type="EMBL" id="ML996086">
    <property type="protein sequence ID" value="KAF2152467.1"/>
    <property type="molecule type" value="Genomic_DNA"/>
</dbReference>
<name>A0A9P4IYZ6_9PEZI</name>
<dbReference type="Gene3D" id="3.40.50.10090">
    <property type="match status" value="2"/>
</dbReference>
<dbReference type="GO" id="GO:0006780">
    <property type="term" value="P:uroporphyrinogen III biosynthetic process"/>
    <property type="evidence" value="ECO:0007669"/>
    <property type="project" value="InterPro"/>
</dbReference>
<comment type="caution">
    <text evidence="2">The sequence shown here is derived from an EMBL/GenBank/DDBJ whole genome shotgun (WGS) entry which is preliminary data.</text>
</comment>
<evidence type="ECO:0000313" key="3">
    <source>
        <dbReference type="Proteomes" id="UP000799439"/>
    </source>
</evidence>
<dbReference type="Pfam" id="PF02602">
    <property type="entry name" value="HEM4"/>
    <property type="match status" value="1"/>
</dbReference>
<keyword evidence="3" id="KW-1185">Reference proteome</keyword>
<dbReference type="CDD" id="cd06578">
    <property type="entry name" value="HemD"/>
    <property type="match status" value="1"/>
</dbReference>
<dbReference type="InterPro" id="IPR003754">
    <property type="entry name" value="4pyrrol_synth_uPrphyn_synth"/>
</dbReference>
<gene>
    <name evidence="2" type="ORF">K461DRAFT_225813</name>
</gene>